<name>A0A3E0TSP2_9GAMM</name>
<evidence type="ECO:0000256" key="1">
    <source>
        <dbReference type="SAM" id="Phobius"/>
    </source>
</evidence>
<dbReference type="Proteomes" id="UP000256478">
    <property type="component" value="Unassembled WGS sequence"/>
</dbReference>
<feature type="transmembrane region" description="Helical" evidence="1">
    <location>
        <begin position="6"/>
        <end position="26"/>
    </location>
</feature>
<comment type="caution">
    <text evidence="2">The sequence shown here is derived from an EMBL/GenBank/DDBJ whole genome shotgun (WGS) entry which is preliminary data.</text>
</comment>
<gene>
    <name evidence="2" type="ORF">DXX93_13160</name>
</gene>
<protein>
    <submittedName>
        <fullName evidence="2">Uncharacterized protein</fullName>
    </submittedName>
</protein>
<evidence type="ECO:0000313" key="3">
    <source>
        <dbReference type="Proteomes" id="UP000256478"/>
    </source>
</evidence>
<reference evidence="2 3" key="1">
    <citation type="submission" date="2018-08" db="EMBL/GenBank/DDBJ databases">
        <title>Thalassotalea euphylliae genome.</title>
        <authorList>
            <person name="Summers S."/>
            <person name="Rice S.A."/>
            <person name="Freckelton M.L."/>
            <person name="Nedved B.T."/>
            <person name="Hadfield M.G."/>
        </authorList>
    </citation>
    <scope>NUCLEOTIDE SEQUENCE [LARGE SCALE GENOMIC DNA]</scope>
    <source>
        <strain evidence="2 3">H1</strain>
    </source>
</reference>
<proteinExistence type="predicted"/>
<keyword evidence="1" id="KW-0472">Membrane</keyword>
<dbReference type="AlphaFoldDB" id="A0A3E0TSP2"/>
<keyword evidence="1" id="KW-1133">Transmembrane helix</keyword>
<organism evidence="2 3">
    <name type="scientific">Thalassotalea euphylliae</name>
    <dbReference type="NCBI Taxonomy" id="1655234"/>
    <lineage>
        <taxon>Bacteria</taxon>
        <taxon>Pseudomonadati</taxon>
        <taxon>Pseudomonadota</taxon>
        <taxon>Gammaproteobacteria</taxon>
        <taxon>Alteromonadales</taxon>
        <taxon>Colwelliaceae</taxon>
        <taxon>Thalassotalea</taxon>
    </lineage>
</organism>
<keyword evidence="1" id="KW-0812">Transmembrane</keyword>
<evidence type="ECO:0000313" key="2">
    <source>
        <dbReference type="EMBL" id="REL27420.1"/>
    </source>
</evidence>
<dbReference type="EMBL" id="QUOU01000001">
    <property type="protein sequence ID" value="REL27420.1"/>
    <property type="molecule type" value="Genomic_DNA"/>
</dbReference>
<sequence length="93" mass="10628">MYFLTIAIFDQFILVLFLFLFSFWRIPLKVTVPVPKQVLKKPVVIYFGCLRLLLIYTNHQLHLLMISVISQASVIVIFVAKPQSAAAGLTFTL</sequence>
<feature type="transmembrane region" description="Helical" evidence="1">
    <location>
        <begin position="62"/>
        <end position="80"/>
    </location>
</feature>
<accession>A0A3E0TSP2</accession>